<dbReference type="OrthoDB" id="5578278at2759"/>
<evidence type="ECO:0000256" key="4">
    <source>
        <dbReference type="ARBA" id="ARBA00022574"/>
    </source>
</evidence>
<keyword evidence="4" id="KW-0853">WD repeat</keyword>
<dbReference type="Proteomes" id="UP000095300">
    <property type="component" value="Unassembled WGS sequence"/>
</dbReference>
<dbReference type="AlphaFoldDB" id="A0A1I8P102"/>
<keyword evidence="5" id="KW-0677">Repeat</keyword>
<dbReference type="InterPro" id="IPR015943">
    <property type="entry name" value="WD40/YVTN_repeat-like_dom_sf"/>
</dbReference>
<dbReference type="InterPro" id="IPR000195">
    <property type="entry name" value="Rab-GAP-TBC_dom"/>
</dbReference>
<evidence type="ECO:0000256" key="3">
    <source>
        <dbReference type="ARBA" id="ARBA00022490"/>
    </source>
</evidence>
<evidence type="ECO:0000256" key="1">
    <source>
        <dbReference type="ARBA" id="ARBA00004138"/>
    </source>
</evidence>
<evidence type="ECO:0000313" key="11">
    <source>
        <dbReference type="EnsemblMetazoa" id="SCAU003841-PA"/>
    </source>
</evidence>
<dbReference type="GO" id="GO:0005813">
    <property type="term" value="C:centrosome"/>
    <property type="evidence" value="ECO:0007669"/>
    <property type="project" value="UniProtKB-SubCell"/>
</dbReference>
<dbReference type="PANTHER" id="PTHR19853:SF1">
    <property type="entry name" value="TBC1 DOMAIN FAMILY MEMBER 31"/>
    <property type="match status" value="1"/>
</dbReference>
<dbReference type="SUPFAM" id="SSF47923">
    <property type="entry name" value="Ypt/Rab-GAP domain of gyp1p"/>
    <property type="match status" value="1"/>
</dbReference>
<dbReference type="SUPFAM" id="SSF50978">
    <property type="entry name" value="WD40 repeat-like"/>
    <property type="match status" value="1"/>
</dbReference>
<dbReference type="GO" id="GO:0060271">
    <property type="term" value="P:cilium assembly"/>
    <property type="evidence" value="ECO:0007669"/>
    <property type="project" value="TreeGrafter"/>
</dbReference>
<keyword evidence="12" id="KW-1185">Reference proteome</keyword>
<evidence type="ECO:0000256" key="9">
    <source>
        <dbReference type="SAM" id="MobiDB-lite"/>
    </source>
</evidence>
<evidence type="ECO:0000256" key="8">
    <source>
        <dbReference type="ARBA" id="ARBA00023273"/>
    </source>
</evidence>
<dbReference type="EnsemblMetazoa" id="SCAU003841-RA">
    <property type="protein sequence ID" value="SCAU003841-PA"/>
    <property type="gene ID" value="SCAU003841"/>
</dbReference>
<evidence type="ECO:0000259" key="10">
    <source>
        <dbReference type="PROSITE" id="PS50086"/>
    </source>
</evidence>
<feature type="compositionally biased region" description="Basic and acidic residues" evidence="9">
    <location>
        <begin position="881"/>
        <end position="891"/>
    </location>
</feature>
<organism evidence="11 12">
    <name type="scientific">Stomoxys calcitrans</name>
    <name type="common">Stable fly</name>
    <name type="synonym">Conops calcitrans</name>
    <dbReference type="NCBI Taxonomy" id="35570"/>
    <lineage>
        <taxon>Eukaryota</taxon>
        <taxon>Metazoa</taxon>
        <taxon>Ecdysozoa</taxon>
        <taxon>Arthropoda</taxon>
        <taxon>Hexapoda</taxon>
        <taxon>Insecta</taxon>
        <taxon>Pterygota</taxon>
        <taxon>Neoptera</taxon>
        <taxon>Endopterygota</taxon>
        <taxon>Diptera</taxon>
        <taxon>Brachycera</taxon>
        <taxon>Muscomorpha</taxon>
        <taxon>Muscoidea</taxon>
        <taxon>Muscidae</taxon>
        <taxon>Stomoxys</taxon>
    </lineage>
</organism>
<dbReference type="InterPro" id="IPR051570">
    <property type="entry name" value="TBC1_cilium_biogenesis"/>
</dbReference>
<dbReference type="Pfam" id="PF00566">
    <property type="entry name" value="RabGAP-TBC"/>
    <property type="match status" value="1"/>
</dbReference>
<dbReference type="Gene3D" id="2.130.10.10">
    <property type="entry name" value="YVTN repeat-like/Quinoprotein amine dehydrogenase"/>
    <property type="match status" value="1"/>
</dbReference>
<dbReference type="VEuPathDB" id="VectorBase:SCAU003841"/>
<proteinExistence type="predicted"/>
<dbReference type="GO" id="GO:0036064">
    <property type="term" value="C:ciliary basal body"/>
    <property type="evidence" value="ECO:0007669"/>
    <property type="project" value="TreeGrafter"/>
</dbReference>
<feature type="domain" description="Rab-GAP TBC" evidence="10">
    <location>
        <begin position="445"/>
        <end position="620"/>
    </location>
</feature>
<name>A0A1I8P102_STOCA</name>
<feature type="compositionally biased region" description="Basic residues" evidence="9">
    <location>
        <begin position="892"/>
        <end position="902"/>
    </location>
</feature>
<gene>
    <name evidence="11" type="primary">106094042</name>
</gene>
<evidence type="ECO:0000313" key="12">
    <source>
        <dbReference type="Proteomes" id="UP000095300"/>
    </source>
</evidence>
<keyword evidence="3" id="KW-0963">Cytoplasm</keyword>
<reference evidence="11" key="1">
    <citation type="submission" date="2020-05" db="UniProtKB">
        <authorList>
            <consortium name="EnsemblMetazoa"/>
        </authorList>
    </citation>
    <scope>IDENTIFICATION</scope>
    <source>
        <strain evidence="11">USDA</strain>
    </source>
</reference>
<dbReference type="PANTHER" id="PTHR19853">
    <property type="entry name" value="WD REPEAT CONTAINING PROTEIN 3 WDR3"/>
    <property type="match status" value="1"/>
</dbReference>
<comment type="subcellular location">
    <subcellularLocation>
        <location evidence="1">Cell projection</location>
        <location evidence="1">Cilium</location>
    </subcellularLocation>
    <subcellularLocation>
        <location evidence="2">Cytoplasm</location>
        <location evidence="2">Cytoskeleton</location>
        <location evidence="2">Microtubule organizing center</location>
        <location evidence="2">Centrosome</location>
    </subcellularLocation>
</comment>
<evidence type="ECO:0000256" key="7">
    <source>
        <dbReference type="ARBA" id="ARBA00023212"/>
    </source>
</evidence>
<evidence type="ECO:0000256" key="2">
    <source>
        <dbReference type="ARBA" id="ARBA00004300"/>
    </source>
</evidence>
<keyword evidence="6" id="KW-0175">Coiled coil</keyword>
<feature type="region of interest" description="Disordered" evidence="9">
    <location>
        <begin position="881"/>
        <end position="908"/>
    </location>
</feature>
<evidence type="ECO:0000256" key="5">
    <source>
        <dbReference type="ARBA" id="ARBA00022737"/>
    </source>
</evidence>
<evidence type="ECO:0000256" key="6">
    <source>
        <dbReference type="ARBA" id="ARBA00023054"/>
    </source>
</evidence>
<keyword evidence="8" id="KW-0966">Cell projection</keyword>
<accession>A0A1I8P102</accession>
<dbReference type="InterPro" id="IPR036322">
    <property type="entry name" value="WD40_repeat_dom_sf"/>
</dbReference>
<keyword evidence="7" id="KW-0206">Cytoskeleton</keyword>
<sequence>MENKLETNVADEELPCAENQHKSKEKIKSMSKAKKIPFNLQDNNGNILTIHHTIKENDKILRIVICVACFDVRGLQLVALDSRGTTFVFDFSTKRYWRHKEKFSKPSAIKAARVCNQYVVGNKEGCLVLLDVETSKLIHSGKISEDPINEISYPGQPLEPKHLALIRTGQSAILIDLDNFTSTHRLDFDKLQMSLKFSSYLPQSENILTCFNNDSLHIWSGVTLEVVRVVHPLRQRDKKLQMQTTALEAMPEFSLDFDQSFGTTAVNTSLCDGLISSYAYQHDGSSLAFSTWDGYLLFLSPYTFELVSMMRLKDFVLQTIALMSKPNDSFLLGLTNKALVVLLDCANIEFKLIVEMGPVRAFQSSLDSKHLAVCRATGELSVWSLSHLVTVLKSQRQCMSLLRDAFKQSKPLRVPTTETEGKFQEEVKKLLTPHRLQQVLQEFYCYPGKYRTLIWCSLLKLPNNKAQYQDLVQMGIPQIIAQRSRGIHMKNETLKRALIKIWSCLGQWCKVLAYNEIMPGLIFPFVKMFQPNPLITFEICTTLIINQFQLFFEYHPLEPTNYLGFCSNILQHYDKLLFEFFKTNDVSATIYAWNLLRNSFSEVLDEEQWMCLWDNILSAPAYFPVFIVVAYNIMQKEVLLRLPDKFVIENFYHEQNPIDVRKLVTKAKKLQDTCPANLHPKRYMQDMQYIPPNVYPKFLNYPNKFLNKYEEKVLNLQTINTAIDTRMRDLELEELLVLKRLENGLREEEHTKRLKEVEKYYQDTLRREEERINCQRKMLLLYQKEIRQRKGEVAVVLQEAKQRKNVVQKEHELNSLQYFIEQERLRNDINLMWAEEELQNQNMELLAQKTLDQNAVPTLTEKYQEDIQKLLHEQNLLNQDLKKLSAPEKSKSKSMPKSKSSRRTLDNIEKEFEEIQREFLSLKTERKTS</sequence>
<protein>
    <recommendedName>
        <fullName evidence="10">Rab-GAP TBC domain-containing protein</fullName>
    </recommendedName>
</protein>
<dbReference type="STRING" id="35570.A0A1I8P102"/>
<dbReference type="PROSITE" id="PS50086">
    <property type="entry name" value="TBC_RABGAP"/>
    <property type="match status" value="1"/>
</dbReference>
<dbReference type="Gene3D" id="1.10.472.80">
    <property type="entry name" value="Ypt/Rab-GAP domain of gyp1p, domain 3"/>
    <property type="match status" value="1"/>
</dbReference>
<dbReference type="InterPro" id="IPR035969">
    <property type="entry name" value="Rab-GAP_TBC_sf"/>
</dbReference>
<dbReference type="KEGG" id="scac:106094042"/>